<sequence>MNSEISELREQVEVPNAIKVVNVKESHKLMKVSNTVEVKESHEQEVPNAIEVSNVKESHEQVETSNVVKVKESHEQEVPNAVEVAKVEGSHEQVEVSNVKESHEQVVDVTTPLHTTDVKESHELVTIVESQVQVSIVESQEQVDNSAATEESHKQVVDIESIDNHNVDNKPKNKFIICVGVPGSGKTTFAKNLCKIYPETWCRINQDDLGNRRACEDLVKKKLKEGKNVIVDRVNFDKNQRKTWIEIAWNFDVPVDAIIMDTSMEECSARINARINHPTEVQGKKGIEILNRFRGWMKLPEHREGIEKIIKIKPQPTVDSYNKQVIDEILMELENATEVKHDRSANVNKLEIRANVLWNIVIT</sequence>
<dbReference type="GO" id="GO:0003690">
    <property type="term" value="F:double-stranded DNA binding"/>
    <property type="evidence" value="ECO:0007669"/>
    <property type="project" value="TreeGrafter"/>
</dbReference>
<dbReference type="EMBL" id="CAJVPK010000333">
    <property type="protein sequence ID" value="CAG8495757.1"/>
    <property type="molecule type" value="Genomic_DNA"/>
</dbReference>
<reference evidence="1" key="1">
    <citation type="submission" date="2021-06" db="EMBL/GenBank/DDBJ databases">
        <authorList>
            <person name="Kallberg Y."/>
            <person name="Tangrot J."/>
            <person name="Rosling A."/>
        </authorList>
    </citation>
    <scope>NUCLEOTIDE SEQUENCE</scope>
    <source>
        <strain evidence="1">AZ414A</strain>
    </source>
</reference>
<proteinExistence type="predicted"/>
<name>A0A9N8ZHC3_9GLOM</name>
<dbReference type="Proteomes" id="UP000789706">
    <property type="component" value="Unassembled WGS sequence"/>
</dbReference>
<dbReference type="GO" id="GO:0006281">
    <property type="term" value="P:DNA repair"/>
    <property type="evidence" value="ECO:0007669"/>
    <property type="project" value="TreeGrafter"/>
</dbReference>
<organism evidence="1 2">
    <name type="scientific">Diversispora eburnea</name>
    <dbReference type="NCBI Taxonomy" id="1213867"/>
    <lineage>
        <taxon>Eukaryota</taxon>
        <taxon>Fungi</taxon>
        <taxon>Fungi incertae sedis</taxon>
        <taxon>Mucoromycota</taxon>
        <taxon>Glomeromycotina</taxon>
        <taxon>Glomeromycetes</taxon>
        <taxon>Diversisporales</taxon>
        <taxon>Diversisporaceae</taxon>
        <taxon>Diversispora</taxon>
    </lineage>
</organism>
<dbReference type="Gene3D" id="3.40.50.300">
    <property type="entry name" value="P-loop containing nucleotide triphosphate hydrolases"/>
    <property type="match status" value="1"/>
</dbReference>
<dbReference type="PANTHER" id="PTHR12083:SF9">
    <property type="entry name" value="BIFUNCTIONAL POLYNUCLEOTIDE PHOSPHATASE_KINASE"/>
    <property type="match status" value="1"/>
</dbReference>
<dbReference type="PANTHER" id="PTHR12083">
    <property type="entry name" value="BIFUNCTIONAL POLYNUCLEOTIDE PHOSPHATASE/KINASE"/>
    <property type="match status" value="1"/>
</dbReference>
<evidence type="ECO:0000313" key="2">
    <source>
        <dbReference type="Proteomes" id="UP000789706"/>
    </source>
</evidence>
<dbReference type="Pfam" id="PF13671">
    <property type="entry name" value="AAA_33"/>
    <property type="match status" value="1"/>
</dbReference>
<dbReference type="GO" id="GO:0046403">
    <property type="term" value="F:polynucleotide 3'-phosphatase activity"/>
    <property type="evidence" value="ECO:0007669"/>
    <property type="project" value="TreeGrafter"/>
</dbReference>
<dbReference type="SUPFAM" id="SSF52540">
    <property type="entry name" value="P-loop containing nucleoside triphosphate hydrolases"/>
    <property type="match status" value="1"/>
</dbReference>
<protein>
    <submittedName>
        <fullName evidence="1">7586_t:CDS:1</fullName>
    </submittedName>
</protein>
<gene>
    <name evidence="1" type="ORF">DEBURN_LOCUS4411</name>
</gene>
<dbReference type="GO" id="GO:0046404">
    <property type="term" value="F:ATP-dependent polydeoxyribonucleotide 5'-hydroxyl-kinase activity"/>
    <property type="evidence" value="ECO:0007669"/>
    <property type="project" value="TreeGrafter"/>
</dbReference>
<dbReference type="OrthoDB" id="3512845at2759"/>
<comment type="caution">
    <text evidence="1">The sequence shown here is derived from an EMBL/GenBank/DDBJ whole genome shotgun (WGS) entry which is preliminary data.</text>
</comment>
<accession>A0A9N8ZHC3</accession>
<dbReference type="AlphaFoldDB" id="A0A9N8ZHC3"/>
<evidence type="ECO:0000313" key="1">
    <source>
        <dbReference type="EMBL" id="CAG8495757.1"/>
    </source>
</evidence>
<keyword evidence="2" id="KW-1185">Reference proteome</keyword>
<dbReference type="InterPro" id="IPR027417">
    <property type="entry name" value="P-loop_NTPase"/>
</dbReference>